<dbReference type="GeneID" id="34560946"/>
<reference evidence="2 3" key="1">
    <citation type="submission" date="2016-09" db="EMBL/GenBank/DDBJ databases">
        <authorList>
            <person name="Capua I."/>
            <person name="De Benedictis P."/>
            <person name="Joannis T."/>
            <person name="Lombin L.H."/>
            <person name="Cattoli G."/>
        </authorList>
    </citation>
    <scope>NUCLEOTIDE SEQUENCE [LARGE SCALE GENOMIC DNA]</scope>
    <source>
        <strain evidence="2 3">IMI 309357</strain>
    </source>
</reference>
<accession>A0A1G4B609</accession>
<dbReference type="RefSeq" id="XP_022473990.1">
    <property type="nucleotide sequence ID" value="XM_022619436.1"/>
</dbReference>
<evidence type="ECO:0000313" key="3">
    <source>
        <dbReference type="Proteomes" id="UP000176998"/>
    </source>
</evidence>
<dbReference type="EMBL" id="MJBS01000064">
    <property type="protein sequence ID" value="OHE96834.1"/>
    <property type="molecule type" value="Genomic_DNA"/>
</dbReference>
<dbReference type="OrthoDB" id="4845489at2759"/>
<comment type="caution">
    <text evidence="2">The sequence shown here is derived from an EMBL/GenBank/DDBJ whole genome shotgun (WGS) entry which is preliminary data.</text>
</comment>
<organism evidence="2 3">
    <name type="scientific">Colletotrichum orchidophilum</name>
    <dbReference type="NCBI Taxonomy" id="1209926"/>
    <lineage>
        <taxon>Eukaryota</taxon>
        <taxon>Fungi</taxon>
        <taxon>Dikarya</taxon>
        <taxon>Ascomycota</taxon>
        <taxon>Pezizomycotina</taxon>
        <taxon>Sordariomycetes</taxon>
        <taxon>Hypocreomycetidae</taxon>
        <taxon>Glomerellales</taxon>
        <taxon>Glomerellaceae</taxon>
        <taxon>Colletotrichum</taxon>
    </lineage>
</organism>
<feature type="chain" id="PRO_5009602497" evidence="1">
    <location>
        <begin position="18"/>
        <end position="47"/>
    </location>
</feature>
<dbReference type="AlphaFoldDB" id="A0A1G4B609"/>
<keyword evidence="1" id="KW-0732">Signal</keyword>
<protein>
    <submittedName>
        <fullName evidence="2">Uncharacterized protein</fullName>
    </submittedName>
</protein>
<evidence type="ECO:0000256" key="1">
    <source>
        <dbReference type="SAM" id="SignalP"/>
    </source>
</evidence>
<feature type="signal peptide" evidence="1">
    <location>
        <begin position="1"/>
        <end position="17"/>
    </location>
</feature>
<gene>
    <name evidence="2" type="ORF">CORC01_07801</name>
</gene>
<proteinExistence type="predicted"/>
<evidence type="ECO:0000313" key="2">
    <source>
        <dbReference type="EMBL" id="OHE96834.1"/>
    </source>
</evidence>
<keyword evidence="3" id="KW-1185">Reference proteome</keyword>
<name>A0A1G4B609_9PEZI</name>
<sequence>MKYFTAVVVALATPSNAAFCNYGWGKPAGTTCPGLYPNTYCYVECCP</sequence>
<dbReference type="Proteomes" id="UP000176998">
    <property type="component" value="Unassembled WGS sequence"/>
</dbReference>